<feature type="domain" description="RRM" evidence="4">
    <location>
        <begin position="370"/>
        <end position="449"/>
    </location>
</feature>
<feature type="compositionally biased region" description="Basic residues" evidence="3">
    <location>
        <begin position="481"/>
        <end position="490"/>
    </location>
</feature>
<feature type="compositionally biased region" description="Acidic residues" evidence="3">
    <location>
        <begin position="120"/>
        <end position="150"/>
    </location>
</feature>
<feature type="compositionally biased region" description="Basic and acidic residues" evidence="3">
    <location>
        <begin position="491"/>
        <end position="500"/>
    </location>
</feature>
<dbReference type="AlphaFoldDB" id="A0AAX6GNC4"/>
<keyword evidence="1 2" id="KW-0694">RNA-binding</keyword>
<feature type="compositionally biased region" description="Basic residues" evidence="3">
    <location>
        <begin position="549"/>
        <end position="562"/>
    </location>
</feature>
<dbReference type="InterPro" id="IPR012677">
    <property type="entry name" value="Nucleotide-bd_a/b_plait_sf"/>
</dbReference>
<dbReference type="SMART" id="SM00360">
    <property type="entry name" value="RRM"/>
    <property type="match status" value="3"/>
</dbReference>
<dbReference type="PANTHER" id="PTHR21245">
    <property type="entry name" value="HETEROGENEOUS NUCLEAR RIBONUCLEOPROTEIN"/>
    <property type="match status" value="1"/>
</dbReference>
<keyword evidence="6" id="KW-1185">Reference proteome</keyword>
<evidence type="ECO:0000313" key="5">
    <source>
        <dbReference type="EMBL" id="KAJ6829807.1"/>
    </source>
</evidence>
<comment type="caution">
    <text evidence="5">The sequence shown here is derived from an EMBL/GenBank/DDBJ whole genome shotgun (WGS) entry which is preliminary data.</text>
</comment>
<dbReference type="Pfam" id="PF00076">
    <property type="entry name" value="RRM_1"/>
    <property type="match status" value="3"/>
</dbReference>
<gene>
    <name evidence="5" type="ORF">M6B38_355730</name>
</gene>
<feature type="compositionally biased region" description="Basic and acidic residues" evidence="3">
    <location>
        <begin position="86"/>
        <end position="119"/>
    </location>
</feature>
<dbReference type="Gene3D" id="3.30.70.330">
    <property type="match status" value="3"/>
</dbReference>
<feature type="domain" description="RRM" evidence="4">
    <location>
        <begin position="273"/>
        <end position="357"/>
    </location>
</feature>
<dbReference type="InterPro" id="IPR035979">
    <property type="entry name" value="RBD_domain_sf"/>
</dbReference>
<feature type="compositionally biased region" description="Basic residues" evidence="3">
    <location>
        <begin position="519"/>
        <end position="536"/>
    </location>
</feature>
<dbReference type="GO" id="GO:0003723">
    <property type="term" value="F:RNA binding"/>
    <property type="evidence" value="ECO:0007669"/>
    <property type="project" value="UniProtKB-UniRule"/>
</dbReference>
<dbReference type="EMBL" id="JANAVB010018196">
    <property type="protein sequence ID" value="KAJ6829807.1"/>
    <property type="molecule type" value="Genomic_DNA"/>
</dbReference>
<feature type="compositionally biased region" description="Acidic residues" evidence="3">
    <location>
        <begin position="67"/>
        <end position="85"/>
    </location>
</feature>
<organism evidence="5 6">
    <name type="scientific">Iris pallida</name>
    <name type="common">Sweet iris</name>
    <dbReference type="NCBI Taxonomy" id="29817"/>
    <lineage>
        <taxon>Eukaryota</taxon>
        <taxon>Viridiplantae</taxon>
        <taxon>Streptophyta</taxon>
        <taxon>Embryophyta</taxon>
        <taxon>Tracheophyta</taxon>
        <taxon>Spermatophyta</taxon>
        <taxon>Magnoliopsida</taxon>
        <taxon>Liliopsida</taxon>
        <taxon>Asparagales</taxon>
        <taxon>Iridaceae</taxon>
        <taxon>Iridoideae</taxon>
        <taxon>Irideae</taxon>
        <taxon>Iris</taxon>
    </lineage>
</organism>
<evidence type="ECO:0000259" key="4">
    <source>
        <dbReference type="PROSITE" id="PS50102"/>
    </source>
</evidence>
<reference evidence="5" key="2">
    <citation type="submission" date="2023-04" db="EMBL/GenBank/DDBJ databases">
        <authorList>
            <person name="Bruccoleri R.E."/>
            <person name="Oakeley E.J."/>
            <person name="Faust A.-M."/>
            <person name="Dessus-Babus S."/>
            <person name="Altorfer M."/>
            <person name="Burckhardt D."/>
            <person name="Oertli M."/>
            <person name="Naumann U."/>
            <person name="Petersen F."/>
            <person name="Wong J."/>
        </authorList>
    </citation>
    <scope>NUCLEOTIDE SEQUENCE</scope>
    <source>
        <strain evidence="5">GSM-AAB239-AS_SAM_17_03QT</strain>
        <tissue evidence="5">Leaf</tissue>
    </source>
</reference>
<proteinExistence type="predicted"/>
<dbReference type="PROSITE" id="PS50102">
    <property type="entry name" value="RRM"/>
    <property type="match status" value="3"/>
</dbReference>
<dbReference type="CDD" id="cd00590">
    <property type="entry name" value="RRM_SF"/>
    <property type="match status" value="3"/>
</dbReference>
<sequence>MPPRSARKGAAAAKKQSPTPKKSTPPPPVEDADVADPAAVVVKAGEEPEEDASLPAAMAGDDREPAAAEEEVAAEKEMDAEEKEMDVDKQGETRGEVENDHGDVVDKVVNDESTARVSDDNNESEEEADDEENEEEADDEENEEEAEDEAADVKENVEDTNDKENKEEADDEDDPALYMQAPLTERKTQKHFEIFVGGLDKGAVEEDLIKAFGVFGEIQSVRIVKHPVTQKSKGYAFVRYVSMENAKKVLTELKDGTEVKGKQIRISASDDNDTLYLGNICKTWTQDQVTETLKGYGIEQIEDILLPNDPKNEGRIKGFGFVEFASHSDAMAAFQRLRKPDALFGRDISAKVSFAQTPLHPSEESLLQVRTVYLEGIPKSWDEGKVEELCKQHGEIEKIQLPKNSSSKRKDYGFVEFSSRDSALACVEGINNAQFGEGDVSVKAKLAKPAYKGRLAKQSARGGYKVKKDGEATEAEAVGQSKKKNKAKSKVVHDKEENQPKLKSSNGSKPTKSQGKGSKDRKGKMPQSSKGKKRGRQGMDIGTSDQPSKRTRKNQKHGKVHGRPSTASGNKRRSYSQQTMYGPSYATPGASYTAHAYAGTSGSHYRRTDMEPHAGFLPAAQQVQNPYGYDLRRGGAYDSQLRGSSGYAGAAPLNQTPYPQYSSYAPYEVRYTYPSQGAYGYRGPYY</sequence>
<accession>A0AAX6GNC4</accession>
<feature type="compositionally biased region" description="Polar residues" evidence="3">
    <location>
        <begin position="501"/>
        <end position="516"/>
    </location>
</feature>
<name>A0AAX6GNC4_IRIPA</name>
<feature type="compositionally biased region" description="Basic and acidic residues" evidence="3">
    <location>
        <begin position="151"/>
        <end position="166"/>
    </location>
</feature>
<protein>
    <submittedName>
        <fullName evidence="5">Nucleolin-like isoform X2</fullName>
    </submittedName>
</protein>
<feature type="domain" description="RRM" evidence="4">
    <location>
        <begin position="192"/>
        <end position="271"/>
    </location>
</feature>
<feature type="compositionally biased region" description="Low complexity" evidence="3">
    <location>
        <begin position="8"/>
        <end position="22"/>
    </location>
</feature>
<feature type="region of interest" description="Disordered" evidence="3">
    <location>
        <begin position="1"/>
        <end position="176"/>
    </location>
</feature>
<dbReference type="InterPro" id="IPR000504">
    <property type="entry name" value="RRM_dom"/>
</dbReference>
<reference evidence="5" key="1">
    <citation type="journal article" date="2023" name="GigaByte">
        <title>Genome assembly of the bearded iris, Iris pallida Lam.</title>
        <authorList>
            <person name="Bruccoleri R.E."/>
            <person name="Oakeley E.J."/>
            <person name="Faust A.M.E."/>
            <person name="Altorfer M."/>
            <person name="Dessus-Babus S."/>
            <person name="Burckhardt D."/>
            <person name="Oertli M."/>
            <person name="Naumann U."/>
            <person name="Petersen F."/>
            <person name="Wong J."/>
        </authorList>
    </citation>
    <scope>NUCLEOTIDE SEQUENCE</scope>
    <source>
        <strain evidence="5">GSM-AAB239-AS_SAM_17_03QT</strain>
    </source>
</reference>
<dbReference type="Proteomes" id="UP001140949">
    <property type="component" value="Unassembled WGS sequence"/>
</dbReference>
<feature type="region of interest" description="Disordered" evidence="3">
    <location>
        <begin position="455"/>
        <end position="582"/>
    </location>
</feature>
<evidence type="ECO:0000256" key="2">
    <source>
        <dbReference type="PROSITE-ProRule" id="PRU00176"/>
    </source>
</evidence>
<feature type="compositionally biased region" description="Polar residues" evidence="3">
    <location>
        <begin position="565"/>
        <end position="581"/>
    </location>
</feature>
<evidence type="ECO:0000256" key="1">
    <source>
        <dbReference type="ARBA" id="ARBA00022884"/>
    </source>
</evidence>
<dbReference type="SUPFAM" id="SSF54928">
    <property type="entry name" value="RNA-binding domain, RBD"/>
    <property type="match status" value="2"/>
</dbReference>
<evidence type="ECO:0000313" key="6">
    <source>
        <dbReference type="Proteomes" id="UP001140949"/>
    </source>
</evidence>
<evidence type="ECO:0000256" key="3">
    <source>
        <dbReference type="SAM" id="MobiDB-lite"/>
    </source>
</evidence>